<comment type="caution">
    <text evidence="2">The sequence shown here is derived from an EMBL/GenBank/DDBJ whole genome shotgun (WGS) entry which is preliminary data.</text>
</comment>
<accession>A0ABW9G6S0</accession>
<dbReference type="InterPro" id="IPR000073">
    <property type="entry name" value="AB_hydrolase_1"/>
</dbReference>
<dbReference type="SUPFAM" id="SSF53474">
    <property type="entry name" value="alpha/beta-Hydrolases"/>
    <property type="match status" value="1"/>
</dbReference>
<proteinExistence type="predicted"/>
<dbReference type="GO" id="GO:0016787">
    <property type="term" value="F:hydrolase activity"/>
    <property type="evidence" value="ECO:0007669"/>
    <property type="project" value="UniProtKB-KW"/>
</dbReference>
<dbReference type="InterPro" id="IPR050266">
    <property type="entry name" value="AB_hydrolase_sf"/>
</dbReference>
<sequence length="259" mass="28738">MKYFQKGSGEYLVLVHGALTDCSMWFPHLKQLEVYFDVIAVTLSHFEKTEDCNFGLNSHAEELAELVKKLGSDKPMNIVGWSYGADVVLNMLAKEALSVSNVFLYEPGYPGCIQEKDMNAWVADAKSMFGQVVEHVKQGNLDLAVESLIDGSGNSQGYFETQREEVRRLQLAKAYTLPLQLNQQEHPSINALNVSKIKAPLVFGYGEKSRDLFRLATLSGAGSSKLSTLITVENETHMLPQENPEKFGGLIIDLFGQKG</sequence>
<gene>
    <name evidence="2" type="ORF">ABUE30_08915</name>
</gene>
<evidence type="ECO:0000259" key="1">
    <source>
        <dbReference type="Pfam" id="PF12697"/>
    </source>
</evidence>
<organism evidence="2 3">
    <name type="scientific">Celerinatantimonas yamalensis</name>
    <dbReference type="NCBI Taxonomy" id="559956"/>
    <lineage>
        <taxon>Bacteria</taxon>
        <taxon>Pseudomonadati</taxon>
        <taxon>Pseudomonadota</taxon>
        <taxon>Gammaproteobacteria</taxon>
        <taxon>Celerinatantimonadaceae</taxon>
        <taxon>Celerinatantimonas</taxon>
    </lineage>
</organism>
<dbReference type="InterPro" id="IPR029058">
    <property type="entry name" value="AB_hydrolase_fold"/>
</dbReference>
<evidence type="ECO:0000313" key="2">
    <source>
        <dbReference type="EMBL" id="MFM2485182.1"/>
    </source>
</evidence>
<dbReference type="RefSeq" id="WP_408623396.1">
    <property type="nucleotide sequence ID" value="NZ_JBEQCT010000003.1"/>
</dbReference>
<name>A0ABW9G6S0_9GAMM</name>
<reference evidence="2 3" key="1">
    <citation type="journal article" date="2013" name="Int. J. Syst. Evol. Microbiol.">
        <title>Celerinatantimonas yamalensis sp. nov., a cold-adapted diazotrophic bacterium from a cold permafrost brine.</title>
        <authorList>
            <person name="Shcherbakova V."/>
            <person name="Chuvilskaya N."/>
            <person name="Rivkina E."/>
            <person name="Demidov N."/>
            <person name="Uchaeva V."/>
            <person name="Suetin S."/>
            <person name="Suzina N."/>
            <person name="Gilichinsky D."/>
        </authorList>
    </citation>
    <scope>NUCLEOTIDE SEQUENCE [LARGE SCALE GENOMIC DNA]</scope>
    <source>
        <strain evidence="2 3">C7</strain>
    </source>
</reference>
<dbReference type="Pfam" id="PF12697">
    <property type="entry name" value="Abhydrolase_6"/>
    <property type="match status" value="1"/>
</dbReference>
<dbReference type="Proteomes" id="UP001629953">
    <property type="component" value="Unassembled WGS sequence"/>
</dbReference>
<protein>
    <submittedName>
        <fullName evidence="2">Alpha/beta hydrolase</fullName>
    </submittedName>
</protein>
<dbReference type="PANTHER" id="PTHR43798">
    <property type="entry name" value="MONOACYLGLYCEROL LIPASE"/>
    <property type="match status" value="1"/>
</dbReference>
<dbReference type="Gene3D" id="3.40.50.1820">
    <property type="entry name" value="alpha/beta hydrolase"/>
    <property type="match status" value="1"/>
</dbReference>
<keyword evidence="3" id="KW-1185">Reference proteome</keyword>
<evidence type="ECO:0000313" key="3">
    <source>
        <dbReference type="Proteomes" id="UP001629953"/>
    </source>
</evidence>
<keyword evidence="2" id="KW-0378">Hydrolase</keyword>
<feature type="domain" description="AB hydrolase-1" evidence="1">
    <location>
        <begin position="12"/>
        <end position="247"/>
    </location>
</feature>
<dbReference type="EMBL" id="JBEQCT010000003">
    <property type="protein sequence ID" value="MFM2485182.1"/>
    <property type="molecule type" value="Genomic_DNA"/>
</dbReference>